<dbReference type="GO" id="GO:0016757">
    <property type="term" value="F:glycosyltransferase activity"/>
    <property type="evidence" value="ECO:0007669"/>
    <property type="project" value="UniProtKB-KW"/>
</dbReference>
<dbReference type="AlphaFoldDB" id="A0A1F5KBM2"/>
<proteinExistence type="inferred from homology"/>
<comment type="caution">
    <text evidence="5">The sequence shown here is derived from an EMBL/GenBank/DDBJ whole genome shotgun (WGS) entry which is preliminary data.</text>
</comment>
<dbReference type="SUPFAM" id="SSF53448">
    <property type="entry name" value="Nucleotide-diphospho-sugar transferases"/>
    <property type="match status" value="1"/>
</dbReference>
<reference evidence="5 6" key="1">
    <citation type="journal article" date="2016" name="Nat. Commun.">
        <title>Thousands of microbial genomes shed light on interconnected biogeochemical processes in an aquifer system.</title>
        <authorList>
            <person name="Anantharaman K."/>
            <person name="Brown C.T."/>
            <person name="Hug L.A."/>
            <person name="Sharon I."/>
            <person name="Castelle C.J."/>
            <person name="Probst A.J."/>
            <person name="Thomas B.C."/>
            <person name="Singh A."/>
            <person name="Wilkins M.J."/>
            <person name="Karaoz U."/>
            <person name="Brodie E.L."/>
            <person name="Williams K.H."/>
            <person name="Hubbard S.S."/>
            <person name="Banfield J.F."/>
        </authorList>
    </citation>
    <scope>NUCLEOTIDE SEQUENCE [LARGE SCALE GENOMIC DNA]</scope>
</reference>
<dbReference type="Gene3D" id="3.90.550.10">
    <property type="entry name" value="Spore Coat Polysaccharide Biosynthesis Protein SpsA, Chain A"/>
    <property type="match status" value="1"/>
</dbReference>
<dbReference type="CDD" id="cd04186">
    <property type="entry name" value="GT_2_like_c"/>
    <property type="match status" value="1"/>
</dbReference>
<name>A0A1F5KBM2_9BACT</name>
<dbReference type="Pfam" id="PF00535">
    <property type="entry name" value="Glycos_transf_2"/>
    <property type="match status" value="1"/>
</dbReference>
<comment type="similarity">
    <text evidence="1">Belongs to the glycosyltransferase 2 family.</text>
</comment>
<evidence type="ECO:0000313" key="5">
    <source>
        <dbReference type="EMBL" id="OGE38268.1"/>
    </source>
</evidence>
<keyword evidence="2" id="KW-0328">Glycosyltransferase</keyword>
<gene>
    <name evidence="5" type="ORF">A3F00_03005</name>
</gene>
<sequence length="291" mass="33274">MNVLVCIVNYNSKDHLKNCLMSLGKFENNVRIAVLDNASYDGAADMLKKDFKEVIIYESNKNLGFGGGQNIIFRKERADYYLVLNPDTLFEEEVIETMILLMEKNPKCGIASCKILDFDGKLQPNAGDLPWGWALINWLFNLEVLGIKSSLHRNENSYYESEHEVGWVSGNFMMIKKEVLQKLGGFNEDYFMYFEDVDICQRAKKEGFKIMVNPKVSIKHLSGGSSSSTKFVQWSGEYRGLIYFYKFFSGELAALIVRLLCYMSILLRIAGFTITGKINYSYIYGKVIISI</sequence>
<evidence type="ECO:0000256" key="2">
    <source>
        <dbReference type="ARBA" id="ARBA00022676"/>
    </source>
</evidence>
<dbReference type="PANTHER" id="PTHR43179:SF12">
    <property type="entry name" value="GALACTOFURANOSYLTRANSFERASE GLFT2"/>
    <property type="match status" value="1"/>
</dbReference>
<keyword evidence="3" id="KW-0808">Transferase</keyword>
<dbReference type="EMBL" id="MFDE01000025">
    <property type="protein sequence ID" value="OGE38268.1"/>
    <property type="molecule type" value="Genomic_DNA"/>
</dbReference>
<evidence type="ECO:0000256" key="3">
    <source>
        <dbReference type="ARBA" id="ARBA00022679"/>
    </source>
</evidence>
<evidence type="ECO:0000259" key="4">
    <source>
        <dbReference type="Pfam" id="PF00535"/>
    </source>
</evidence>
<evidence type="ECO:0000313" key="6">
    <source>
        <dbReference type="Proteomes" id="UP000176527"/>
    </source>
</evidence>
<feature type="domain" description="Glycosyltransferase 2-like" evidence="4">
    <location>
        <begin position="5"/>
        <end position="180"/>
    </location>
</feature>
<dbReference type="PANTHER" id="PTHR43179">
    <property type="entry name" value="RHAMNOSYLTRANSFERASE WBBL"/>
    <property type="match status" value="1"/>
</dbReference>
<dbReference type="InterPro" id="IPR001173">
    <property type="entry name" value="Glyco_trans_2-like"/>
</dbReference>
<dbReference type="Proteomes" id="UP000176527">
    <property type="component" value="Unassembled WGS sequence"/>
</dbReference>
<evidence type="ECO:0000256" key="1">
    <source>
        <dbReference type="ARBA" id="ARBA00006739"/>
    </source>
</evidence>
<dbReference type="InterPro" id="IPR029044">
    <property type="entry name" value="Nucleotide-diphossugar_trans"/>
</dbReference>
<accession>A0A1F5KBM2</accession>
<organism evidence="5 6">
    <name type="scientific">Candidatus Daviesbacteria bacterium RIFCSPHIGHO2_12_FULL_37_11</name>
    <dbReference type="NCBI Taxonomy" id="1797777"/>
    <lineage>
        <taxon>Bacteria</taxon>
        <taxon>Candidatus Daviesiibacteriota</taxon>
    </lineage>
</organism>
<protein>
    <recommendedName>
        <fullName evidence="4">Glycosyltransferase 2-like domain-containing protein</fullName>
    </recommendedName>
</protein>